<name>G0TTW6_TRYVY</name>
<sequence>MLGETALGCGAKKPHTRAKAMGQEGMGADEGSQELRDLENELHFRARANDALLLELAHLDQKIDETLKRERRFLRLKELAQKKREQLLCELSKAEEKLVSLRDCHRVAAAGVASAREATRGKRLPVSAFVRGSDGVANLSRSVDVVKSRCDMAALHRRLHEMRSHYRRVVHEIQQLELSLGSIATEEASATFEQSCMAGAYNSKNAAHVEYQMALRDLVGSFQEITGAVKAHQ</sequence>
<dbReference type="EMBL" id="HE573020">
    <property type="protein sequence ID" value="CCC47399.1"/>
    <property type="molecule type" value="Genomic_DNA"/>
</dbReference>
<reference evidence="3" key="1">
    <citation type="journal article" date="2012" name="Proc. Natl. Acad. Sci. U.S.A.">
        <title>Antigenic diversity is generated by distinct evolutionary mechanisms in African trypanosome species.</title>
        <authorList>
            <person name="Jackson A.P."/>
            <person name="Berry A."/>
            <person name="Aslett M."/>
            <person name="Allison H.C."/>
            <person name="Burton P."/>
            <person name="Vavrova-Anderson J."/>
            <person name="Brown R."/>
            <person name="Browne H."/>
            <person name="Corton N."/>
            <person name="Hauser H."/>
            <person name="Gamble J."/>
            <person name="Gilderthorp R."/>
            <person name="Marcello L."/>
            <person name="McQuillan J."/>
            <person name="Otto T.D."/>
            <person name="Quail M.A."/>
            <person name="Sanders M.J."/>
            <person name="van Tonder A."/>
            <person name="Ginger M.L."/>
            <person name="Field M.C."/>
            <person name="Barry J.D."/>
            <person name="Hertz-Fowler C."/>
            <person name="Berriman M."/>
        </authorList>
    </citation>
    <scope>NUCLEOTIDE SEQUENCE</scope>
    <source>
        <strain evidence="3">Y486</strain>
    </source>
</reference>
<keyword evidence="1" id="KW-0175">Coiled coil</keyword>
<proteinExistence type="predicted"/>
<feature type="region of interest" description="Disordered" evidence="2">
    <location>
        <begin position="1"/>
        <end position="32"/>
    </location>
</feature>
<organism evidence="3">
    <name type="scientific">Trypanosoma vivax (strain Y486)</name>
    <dbReference type="NCBI Taxonomy" id="1055687"/>
    <lineage>
        <taxon>Eukaryota</taxon>
        <taxon>Discoba</taxon>
        <taxon>Euglenozoa</taxon>
        <taxon>Kinetoplastea</taxon>
        <taxon>Metakinetoplastina</taxon>
        <taxon>Trypanosomatida</taxon>
        <taxon>Trypanosomatidae</taxon>
        <taxon>Trypanosoma</taxon>
        <taxon>Duttonella</taxon>
    </lineage>
</organism>
<evidence type="ECO:0000256" key="2">
    <source>
        <dbReference type="SAM" id="MobiDB-lite"/>
    </source>
</evidence>
<dbReference type="VEuPathDB" id="TriTrypDB:TvY486_0400640"/>
<gene>
    <name evidence="3" type="ORF">TVY486_0400640</name>
</gene>
<evidence type="ECO:0000256" key="1">
    <source>
        <dbReference type="SAM" id="Coils"/>
    </source>
</evidence>
<dbReference type="AlphaFoldDB" id="G0TTW6"/>
<protein>
    <submittedName>
        <fullName evidence="3">Uncharacterized protein</fullName>
    </submittedName>
</protein>
<evidence type="ECO:0000313" key="3">
    <source>
        <dbReference type="EMBL" id="CCC47399.1"/>
    </source>
</evidence>
<accession>G0TTW6</accession>
<feature type="coiled-coil region" evidence="1">
    <location>
        <begin position="49"/>
        <end position="104"/>
    </location>
</feature>